<dbReference type="PANTHER" id="PTHR11801">
    <property type="entry name" value="SIGNAL TRANSDUCER AND ACTIVATOR OF TRANSCRIPTION"/>
    <property type="match status" value="1"/>
</dbReference>
<dbReference type="InterPro" id="IPR013800">
    <property type="entry name" value="STAT_TF_alpha"/>
</dbReference>
<dbReference type="SUPFAM" id="SSF48092">
    <property type="entry name" value="Transcription factor STAT-4 N-domain"/>
    <property type="match status" value="1"/>
</dbReference>
<evidence type="ECO:0000256" key="3">
    <source>
        <dbReference type="ARBA" id="ARBA00005586"/>
    </source>
</evidence>
<dbReference type="OrthoDB" id="19300at2759"/>
<dbReference type="InterPro" id="IPR012345">
    <property type="entry name" value="STAT_TF_DNA-bd_N"/>
</dbReference>
<dbReference type="Gene3D" id="3.30.505.10">
    <property type="entry name" value="SH2 domain"/>
    <property type="match status" value="1"/>
</dbReference>
<dbReference type="GO" id="GO:0003677">
    <property type="term" value="F:DNA binding"/>
    <property type="evidence" value="ECO:0007669"/>
    <property type="project" value="UniProtKB-KW"/>
</dbReference>
<dbReference type="GO" id="GO:0005634">
    <property type="term" value="C:nucleus"/>
    <property type="evidence" value="ECO:0007669"/>
    <property type="project" value="UniProtKB-SubCell"/>
</dbReference>
<dbReference type="AlphaFoldDB" id="A0A6J0T3D4"/>
<dbReference type="Gene3D" id="2.60.40.630">
    <property type="entry name" value="STAT transcription factor, DNA-binding domain"/>
    <property type="match status" value="1"/>
</dbReference>
<evidence type="ECO:0000256" key="10">
    <source>
        <dbReference type="ARBA" id="ARBA00023163"/>
    </source>
</evidence>
<evidence type="ECO:0000256" key="12">
    <source>
        <dbReference type="PROSITE-ProRule" id="PRU00191"/>
    </source>
</evidence>
<dbReference type="RefSeq" id="XP_020640576.2">
    <property type="nucleotide sequence ID" value="XM_020784917.2"/>
</dbReference>
<keyword evidence="5 13" id="KW-0597">Phosphoprotein</keyword>
<dbReference type="Pfam" id="PF00017">
    <property type="entry name" value="SH2"/>
    <property type="match status" value="1"/>
</dbReference>
<organism evidence="16 18">
    <name type="scientific">Pogona vitticeps</name>
    <name type="common">central bearded dragon</name>
    <dbReference type="NCBI Taxonomy" id="103695"/>
    <lineage>
        <taxon>Eukaryota</taxon>
        <taxon>Metazoa</taxon>
        <taxon>Chordata</taxon>
        <taxon>Craniata</taxon>
        <taxon>Vertebrata</taxon>
        <taxon>Euteleostomi</taxon>
        <taxon>Lepidosauria</taxon>
        <taxon>Squamata</taxon>
        <taxon>Bifurcata</taxon>
        <taxon>Unidentata</taxon>
        <taxon>Episquamata</taxon>
        <taxon>Toxicofera</taxon>
        <taxon>Iguania</taxon>
        <taxon>Acrodonta</taxon>
        <taxon>Agamidae</taxon>
        <taxon>Amphibolurinae</taxon>
        <taxon>Pogona</taxon>
    </lineage>
</organism>
<proteinExistence type="inferred from homology"/>
<dbReference type="SUPFAM" id="SSF49417">
    <property type="entry name" value="p53-like transcription factors"/>
    <property type="match status" value="1"/>
</dbReference>
<comment type="subcellular location">
    <subcellularLocation>
        <location evidence="2 13">Cytoplasm</location>
    </subcellularLocation>
    <subcellularLocation>
        <location evidence="1 13">Nucleus</location>
    </subcellularLocation>
</comment>
<dbReference type="GO" id="GO:0003700">
    <property type="term" value="F:DNA-binding transcription factor activity"/>
    <property type="evidence" value="ECO:0007669"/>
    <property type="project" value="InterPro"/>
</dbReference>
<dbReference type="InterPro" id="IPR001217">
    <property type="entry name" value="STAT"/>
</dbReference>
<dbReference type="Gene3D" id="1.10.238.10">
    <property type="entry name" value="EF-hand"/>
    <property type="match status" value="1"/>
</dbReference>
<keyword evidence="11 13" id="KW-0539">Nucleus</keyword>
<feature type="domain" description="SH2" evidence="15">
    <location>
        <begin position="583"/>
        <end position="679"/>
    </location>
</feature>
<evidence type="ECO:0000256" key="9">
    <source>
        <dbReference type="ARBA" id="ARBA00023159"/>
    </source>
</evidence>
<keyword evidence="7 13" id="KW-0805">Transcription regulation</keyword>
<evidence type="ECO:0000256" key="2">
    <source>
        <dbReference type="ARBA" id="ARBA00004496"/>
    </source>
</evidence>
<evidence type="ECO:0000313" key="16">
    <source>
        <dbReference type="Proteomes" id="UP001652642"/>
    </source>
</evidence>
<reference evidence="16 17" key="1">
    <citation type="submission" date="2025-05" db="UniProtKB">
        <authorList>
            <consortium name="RefSeq"/>
        </authorList>
    </citation>
    <scope>NUCLEOTIDE SEQUENCE [LARGE SCALE GENOMIC DNA]</scope>
</reference>
<dbReference type="InterPro" id="IPR008967">
    <property type="entry name" value="p53-like_TF_DNA-bd_sf"/>
</dbReference>
<dbReference type="Proteomes" id="UP001652642">
    <property type="component" value="Chromosome 2"/>
</dbReference>
<dbReference type="Gene3D" id="1.10.532.10">
    <property type="entry name" value="STAT transcription factor, N-terminal domain"/>
    <property type="match status" value="1"/>
</dbReference>
<accession>A0A6J0T3D4</accession>
<evidence type="ECO:0000256" key="4">
    <source>
        <dbReference type="ARBA" id="ARBA00022490"/>
    </source>
</evidence>
<evidence type="ECO:0000313" key="19">
    <source>
        <dbReference type="RefSeq" id="XP_020640593.2"/>
    </source>
</evidence>
<dbReference type="SUPFAM" id="SSF47655">
    <property type="entry name" value="STAT"/>
    <property type="match status" value="1"/>
</dbReference>
<dbReference type="InterPro" id="IPR013799">
    <property type="entry name" value="STAT_TF_prot_interaction"/>
</dbReference>
<dbReference type="InterPro" id="IPR000980">
    <property type="entry name" value="SH2"/>
</dbReference>
<evidence type="ECO:0000256" key="14">
    <source>
        <dbReference type="SAM" id="Coils"/>
    </source>
</evidence>
<protein>
    <recommendedName>
        <fullName evidence="13">Signal transducer and activator of transcription</fullName>
    </recommendedName>
</protein>
<keyword evidence="9 13" id="KW-0010">Activator</keyword>
<keyword evidence="8 13" id="KW-0238">DNA-binding</keyword>
<dbReference type="Pfam" id="PF02864">
    <property type="entry name" value="STAT_bind"/>
    <property type="match status" value="1"/>
</dbReference>
<sequence length="810" mass="92887">MALWQQIQSLDSVYLDQVHCLYLEDSLPMEVRQYLSHWIEDQDWRYAAHSDSSQAWCLFHTMQDMLDDELGRLELSEEDSSKIVVKHNLHRSKLQLQHMYQDHPEKLAAVIDGLLTQERAILLAASAGSQPAVEPPSDASMTSSQRHNIEKRLDEMRRTVQGLRTSIDQLELLEDTCGFRLQTQRILERTTTSTDAVQSQRTREMQVMLNNLNVCRKVSQQDVLARIQELLGRSDTLRELLLEERDAWKDRQRRACIGDTCDTSLGQLETWFTAHAEDLFHLLQFLHIMEALPQKLTYKGDPLTVQLPQLKNRLQEQIVFLLKSAFVVESQPCMPFPNRRPLVLKTSQKFSVRVRLLVKLLDRNHSAEVKIEIDRDAADFGGFRRFNILPSNTKTLTMDNPQVQELVCDFKHIMLKEQKSSGSGKGSKGVNEGLLSILEELHIITFTLDYCYQGIKCQLQTSTLPVVIVSNTNQMSPAWASILWFIMLSKDPMNQRFFSKPPAATWAQLSTMLSWQFAATTERTLNSEQLKMLGEKLCGSSVVAESTITWNQFSKELTTANVSFWAWMDGIILLIREHLLELWKNGLIMGFVSRKRERHLLKRKVGGTFLLRFSESSPNGGITCTWVEYDNQGSPKFQAVEPYTKDDLKILSLPDIIRDYHILAEENIPENPFHYLYPDIDRDEAFGPYYSERQEDLSEHRKYLKRRLIRVSHPSQPEGAQAAEVPAPEIQAAEVQLPELPVEGQSPEANGLLPENDIPLPAYLSDLEQGLGGLLFERQDPFLSPPVGEEASEEIQELKQLHLSEEDFFL</sequence>
<dbReference type="GeneID" id="110074594"/>
<dbReference type="Pfam" id="PF01017">
    <property type="entry name" value="STAT_alpha"/>
    <property type="match status" value="1"/>
</dbReference>
<dbReference type="RefSeq" id="XP_020640593.2">
    <property type="nucleotide sequence ID" value="XM_020784934.2"/>
</dbReference>
<dbReference type="Pfam" id="PF02865">
    <property type="entry name" value="STAT_int"/>
    <property type="match status" value="1"/>
</dbReference>
<dbReference type="KEGG" id="pvt:110074594"/>
<dbReference type="GO" id="GO:0005737">
    <property type="term" value="C:cytoplasm"/>
    <property type="evidence" value="ECO:0007669"/>
    <property type="project" value="UniProtKB-SubCell"/>
</dbReference>
<evidence type="ECO:0000256" key="13">
    <source>
        <dbReference type="RuleBase" id="RU046415"/>
    </source>
</evidence>
<evidence type="ECO:0000313" key="18">
    <source>
        <dbReference type="RefSeq" id="XP_020640584.2"/>
    </source>
</evidence>
<evidence type="ECO:0000256" key="7">
    <source>
        <dbReference type="ARBA" id="ARBA00023015"/>
    </source>
</evidence>
<dbReference type="RefSeq" id="XP_020640584.2">
    <property type="nucleotide sequence ID" value="XM_020784925.2"/>
</dbReference>
<dbReference type="InterPro" id="IPR013801">
    <property type="entry name" value="STAT_TF_DNA-bd"/>
</dbReference>
<dbReference type="CTD" id="6773"/>
<dbReference type="Gene3D" id="1.20.1050.20">
    <property type="entry name" value="STAT transcription factor, all-alpha domain"/>
    <property type="match status" value="1"/>
</dbReference>
<dbReference type="GO" id="GO:0007165">
    <property type="term" value="P:signal transduction"/>
    <property type="evidence" value="ECO:0007669"/>
    <property type="project" value="InterPro"/>
</dbReference>
<gene>
    <name evidence="17 18 19 20" type="primary">STAT2</name>
</gene>
<evidence type="ECO:0000313" key="20">
    <source>
        <dbReference type="RefSeq" id="XP_072846969.1"/>
    </source>
</evidence>
<dbReference type="InterPro" id="IPR036860">
    <property type="entry name" value="SH2_dom_sf"/>
</dbReference>
<evidence type="ECO:0000256" key="5">
    <source>
        <dbReference type="ARBA" id="ARBA00022553"/>
    </source>
</evidence>
<keyword evidence="10 13" id="KW-0804">Transcription</keyword>
<keyword evidence="16" id="KW-1185">Reference proteome</keyword>
<feature type="coiled-coil region" evidence="14">
    <location>
        <begin position="146"/>
        <end position="173"/>
    </location>
</feature>
<dbReference type="SMART" id="SM00964">
    <property type="entry name" value="STAT_int"/>
    <property type="match status" value="1"/>
</dbReference>
<keyword evidence="4 13" id="KW-0963">Cytoplasm</keyword>
<dbReference type="InterPro" id="IPR015988">
    <property type="entry name" value="STAT_TF_CC"/>
</dbReference>
<evidence type="ECO:0000256" key="8">
    <source>
        <dbReference type="ARBA" id="ARBA00023125"/>
    </source>
</evidence>
<dbReference type="Pfam" id="PF21354">
    <property type="entry name" value="STAT_linker"/>
    <property type="match status" value="1"/>
</dbReference>
<dbReference type="PROSITE" id="PS50001">
    <property type="entry name" value="SH2"/>
    <property type="match status" value="1"/>
</dbReference>
<evidence type="ECO:0000259" key="15">
    <source>
        <dbReference type="PROSITE" id="PS50001"/>
    </source>
</evidence>
<keyword evidence="6 12" id="KW-0727">SH2 domain</keyword>
<dbReference type="SUPFAM" id="SSF55550">
    <property type="entry name" value="SH2 domain"/>
    <property type="match status" value="1"/>
</dbReference>
<comment type="similarity">
    <text evidence="3 13">Belongs to the transcription factor STAT family.</text>
</comment>
<dbReference type="InterPro" id="IPR048988">
    <property type="entry name" value="STAT_linker"/>
</dbReference>
<evidence type="ECO:0000256" key="6">
    <source>
        <dbReference type="ARBA" id="ARBA00022999"/>
    </source>
</evidence>
<keyword evidence="14" id="KW-0175">Coiled coil</keyword>
<evidence type="ECO:0000313" key="17">
    <source>
        <dbReference type="RefSeq" id="XP_020640576.2"/>
    </source>
</evidence>
<name>A0A6J0T3D4_9SAUR</name>
<evidence type="ECO:0000256" key="1">
    <source>
        <dbReference type="ARBA" id="ARBA00004123"/>
    </source>
</evidence>
<dbReference type="RefSeq" id="XP_072846969.1">
    <property type="nucleotide sequence ID" value="XM_072990868.1"/>
</dbReference>
<evidence type="ECO:0000256" key="11">
    <source>
        <dbReference type="ARBA" id="ARBA00023242"/>
    </source>
</evidence>
<dbReference type="InterPro" id="IPR036535">
    <property type="entry name" value="STAT_N_sf"/>
</dbReference>